<name>A0A1H9V9E2_9ACTN</name>
<protein>
    <submittedName>
        <fullName evidence="2">Uncharacterized protein</fullName>
    </submittedName>
</protein>
<reference evidence="3" key="1">
    <citation type="submission" date="2016-10" db="EMBL/GenBank/DDBJ databases">
        <authorList>
            <person name="Varghese N."/>
            <person name="Submissions S."/>
        </authorList>
    </citation>
    <scope>NUCLEOTIDE SEQUENCE [LARGE SCALE GENOMIC DNA]</scope>
    <source>
        <strain evidence="3">CGMCC 4.6825</strain>
    </source>
</reference>
<feature type="region of interest" description="Disordered" evidence="1">
    <location>
        <begin position="194"/>
        <end position="217"/>
    </location>
</feature>
<sequence>MDRVYVTRNSICSRRNLVILVVDTQNGTIWGEALATVEQQIDTKNTSVEYSEYMNFHLVESDITSSAMTISVNATCSLDNSCRQDSSPWGDPRPITVGGSIDGTWTRSWTGNQGHKEFRLSYDLYIHISGTTGGNTEWGGDEEQADGQYWVRCDNEVGTYAGCVQPDFTPTFVVNEKYSAARNFIASVQENMATHPGWEGHGQPLHRESDADEEEENRRVICKDGSFKADPDTPDPTCDEYPFARSKESGRQLGVTTGAECQQYWVEARVIGGQEYLILFNVGDPPADAKCGRASMPKSQNTGVGGDLGRKTVQWRLLENDSYWVDAGAGNG</sequence>
<keyword evidence="3" id="KW-1185">Reference proteome</keyword>
<organism evidence="2 3">
    <name type="scientific">Streptomyces qinglanensis</name>
    <dbReference type="NCBI Taxonomy" id="943816"/>
    <lineage>
        <taxon>Bacteria</taxon>
        <taxon>Bacillati</taxon>
        <taxon>Actinomycetota</taxon>
        <taxon>Actinomycetes</taxon>
        <taxon>Kitasatosporales</taxon>
        <taxon>Streptomycetaceae</taxon>
        <taxon>Streptomyces</taxon>
    </lineage>
</organism>
<proteinExistence type="predicted"/>
<dbReference type="Proteomes" id="UP000182841">
    <property type="component" value="Unassembled WGS sequence"/>
</dbReference>
<gene>
    <name evidence="2" type="ORF">SAMN05421870_11160</name>
</gene>
<evidence type="ECO:0000313" key="2">
    <source>
        <dbReference type="EMBL" id="SES18460.1"/>
    </source>
</evidence>
<dbReference type="EMBL" id="FOGO01000011">
    <property type="protein sequence ID" value="SES18460.1"/>
    <property type="molecule type" value="Genomic_DNA"/>
</dbReference>
<accession>A0A1H9V9E2</accession>
<dbReference type="AlphaFoldDB" id="A0A1H9V9E2"/>
<evidence type="ECO:0000313" key="3">
    <source>
        <dbReference type="Proteomes" id="UP000182841"/>
    </source>
</evidence>
<evidence type="ECO:0000256" key="1">
    <source>
        <dbReference type="SAM" id="MobiDB-lite"/>
    </source>
</evidence>